<feature type="chain" id="PRO_5018144076" evidence="1">
    <location>
        <begin position="21"/>
        <end position="608"/>
    </location>
</feature>
<dbReference type="PANTHER" id="PTHR33361:SF16">
    <property type="entry name" value="DUF885 DOMAIN-CONTAINING PROTEIN"/>
    <property type="match status" value="1"/>
</dbReference>
<feature type="signal peptide" evidence="1">
    <location>
        <begin position="1"/>
        <end position="20"/>
    </location>
</feature>
<dbReference type="InterPro" id="IPR010281">
    <property type="entry name" value="DUF885"/>
</dbReference>
<comment type="caution">
    <text evidence="2">The sequence shown here is derived from an EMBL/GenBank/DDBJ whole genome shotgun (WGS) entry which is preliminary data.</text>
</comment>
<dbReference type="RefSeq" id="WP_211355710.1">
    <property type="nucleotide sequence ID" value="NZ_RJUL01000001.1"/>
</dbReference>
<reference evidence="2 3" key="1">
    <citation type="submission" date="2018-11" db="EMBL/GenBank/DDBJ databases">
        <title>Genomic Encyclopedia of Type Strains, Phase IV (KMG-IV): sequencing the most valuable type-strain genomes for metagenomic binning, comparative biology and taxonomic classification.</title>
        <authorList>
            <person name="Goeker M."/>
        </authorList>
    </citation>
    <scope>NUCLEOTIDE SEQUENCE [LARGE SCALE GENOMIC DNA]</scope>
    <source>
        <strain evidence="2 3">DSM 21945</strain>
    </source>
</reference>
<gene>
    <name evidence="2" type="ORF">EDC28_101373</name>
</gene>
<evidence type="ECO:0000256" key="1">
    <source>
        <dbReference type="SAM" id="SignalP"/>
    </source>
</evidence>
<dbReference type="AlphaFoldDB" id="A0A3N1PV92"/>
<dbReference type="Pfam" id="PF05960">
    <property type="entry name" value="DUF885"/>
    <property type="match status" value="1"/>
</dbReference>
<name>A0A3N1PV92_9GAMM</name>
<keyword evidence="1" id="KW-0732">Signal</keyword>
<keyword evidence="3" id="KW-1185">Reference proteome</keyword>
<sequence>MVFRSGILAAVLAASLSACTQMPHNHTKVPESELSQAQLHERAQALFQAYFDAEVAASPMWQTELGMDTNKGKWDDISDRAEEDKVARAQLMLQRLDQLDSNRLSPQDQLSWTLLTQQLQSTIEGFKWRHYDYPVNQMYGWHSEPAAFLINSQQINSNDDAWAYIRRLRAMPDLFRQLENNLRVRADEGIIAPAFVFEHVKSDIANLTRGYPFETGQPDNPLMADFRAKVAKVAGLNQYRLNAEAADALRTKVGPAYRRLLSTIDKLEKRADDNDGAWKFPQGDAFYQWRLKEITTTDLSATQIHQLGLAQVKRIQKEMLAIKNQVGFKGDLQAFFEYMRSSPQFFYPNTEQGRARYLTEATALIDDMKARLPKLFTLMPKAELDVKAVEPFREKSAGKAFYQGPAPDGSRPGRYYVNLYNMKDMPVYQMAALAYHEGIPGHHMQIAIAQELKDIPMFRRYGHYTAYIEGWGLYAEELPKEIGLYQDPYSDFGRLAMELWRACRLVVDTGIHAQHWTRQQAIDYLLANTPNPKGDVVKATERYIVMPGQATAYMVGKLKIMALREEAQKALGKDFDIRAFHDQLLANGPLPLNVLQKQTEAWIKAQSN</sequence>
<accession>A0A3N1PV92</accession>
<proteinExistence type="predicted"/>
<protein>
    <submittedName>
        <fullName evidence="2">Uncharacterized protein (DUF885 family)</fullName>
    </submittedName>
</protein>
<dbReference type="EMBL" id="RJUL01000001">
    <property type="protein sequence ID" value="ROQ30687.1"/>
    <property type="molecule type" value="Genomic_DNA"/>
</dbReference>
<dbReference type="PANTHER" id="PTHR33361">
    <property type="entry name" value="GLR0591 PROTEIN"/>
    <property type="match status" value="1"/>
</dbReference>
<organism evidence="2 3">
    <name type="scientific">Gallaecimonas pentaromativorans</name>
    <dbReference type="NCBI Taxonomy" id="584787"/>
    <lineage>
        <taxon>Bacteria</taxon>
        <taxon>Pseudomonadati</taxon>
        <taxon>Pseudomonadota</taxon>
        <taxon>Gammaproteobacteria</taxon>
        <taxon>Enterobacterales</taxon>
        <taxon>Gallaecimonadaceae</taxon>
        <taxon>Gallaecimonas</taxon>
    </lineage>
</organism>
<dbReference type="PROSITE" id="PS51257">
    <property type="entry name" value="PROKAR_LIPOPROTEIN"/>
    <property type="match status" value="1"/>
</dbReference>
<evidence type="ECO:0000313" key="3">
    <source>
        <dbReference type="Proteomes" id="UP000268033"/>
    </source>
</evidence>
<dbReference type="Proteomes" id="UP000268033">
    <property type="component" value="Unassembled WGS sequence"/>
</dbReference>
<evidence type="ECO:0000313" key="2">
    <source>
        <dbReference type="EMBL" id="ROQ30687.1"/>
    </source>
</evidence>
<dbReference type="STRING" id="584787.GCA_001247655_01963"/>